<sequence length="295" mass="31752">MTTRHKVTFASDDATLTGNLFLPDGDGPAPGIVVAGTWTSVKEQMADRYAERLADRGFAALSFDFTGYGESGGEPRDFEVPEQKIRDIHNAVTFLGAHEAVDGERLGALGVCAAAMYMSANAVDDPRVRSVALVAPWLHDPEICRGAYGGAEGVAERVAAAEAARRKYEETGEVDYVPVVSGTDPRAAMPMDVDFYLNPDRGGIPQWPNRFAVMAWPGWLTFDSISLAPRLTQPVLLVHSEDAAIPDGARRFHDGLAGPKDFVWTTGSQFDFYDQEPNVTTAADAAAAHFTGMLG</sequence>
<accession>A0ABP6CGE4</accession>
<dbReference type="InterPro" id="IPR029058">
    <property type="entry name" value="AB_hydrolase_fold"/>
</dbReference>
<feature type="domain" description="AB hydrolase-1" evidence="1">
    <location>
        <begin position="35"/>
        <end position="254"/>
    </location>
</feature>
<dbReference type="RefSeq" id="WP_344545612.1">
    <property type="nucleotide sequence ID" value="NZ_BAAATD010000008.1"/>
</dbReference>
<evidence type="ECO:0000259" key="1">
    <source>
        <dbReference type="Pfam" id="PF12697"/>
    </source>
</evidence>
<dbReference type="EMBL" id="BAAATD010000008">
    <property type="protein sequence ID" value="GAA2615277.1"/>
    <property type="molecule type" value="Genomic_DNA"/>
</dbReference>
<organism evidence="2 3">
    <name type="scientific">Actinomadura fulvescens</name>
    <dbReference type="NCBI Taxonomy" id="46160"/>
    <lineage>
        <taxon>Bacteria</taxon>
        <taxon>Bacillati</taxon>
        <taxon>Actinomycetota</taxon>
        <taxon>Actinomycetes</taxon>
        <taxon>Streptosporangiales</taxon>
        <taxon>Thermomonosporaceae</taxon>
        <taxon>Actinomadura</taxon>
    </lineage>
</organism>
<dbReference type="GO" id="GO:0016787">
    <property type="term" value="F:hydrolase activity"/>
    <property type="evidence" value="ECO:0007669"/>
    <property type="project" value="UniProtKB-KW"/>
</dbReference>
<dbReference type="PANTHER" id="PTHR47751">
    <property type="entry name" value="SUPERFAMILY HYDROLASE, PUTATIVE (AFU_ORTHOLOGUE AFUA_2G16580)-RELATED"/>
    <property type="match status" value="1"/>
</dbReference>
<keyword evidence="2" id="KW-0378">Hydrolase</keyword>
<reference evidence="3" key="1">
    <citation type="journal article" date="2019" name="Int. J. Syst. Evol. Microbiol.">
        <title>The Global Catalogue of Microorganisms (GCM) 10K type strain sequencing project: providing services to taxonomists for standard genome sequencing and annotation.</title>
        <authorList>
            <consortium name="The Broad Institute Genomics Platform"/>
            <consortium name="The Broad Institute Genome Sequencing Center for Infectious Disease"/>
            <person name="Wu L."/>
            <person name="Ma J."/>
        </authorList>
    </citation>
    <scope>NUCLEOTIDE SEQUENCE [LARGE SCALE GENOMIC DNA]</scope>
    <source>
        <strain evidence="3">JCM 6833</strain>
    </source>
</reference>
<comment type="caution">
    <text evidence="2">The sequence shown here is derived from an EMBL/GenBank/DDBJ whole genome shotgun (WGS) entry which is preliminary data.</text>
</comment>
<dbReference type="Pfam" id="PF12697">
    <property type="entry name" value="Abhydrolase_6"/>
    <property type="match status" value="1"/>
</dbReference>
<gene>
    <name evidence="2" type="ORF">GCM10010411_57870</name>
</gene>
<dbReference type="PANTHER" id="PTHR47751:SF1">
    <property type="entry name" value="SUPERFAMILY HYDROLASE, PUTATIVE (AFU_ORTHOLOGUE AFUA_2G16580)-RELATED"/>
    <property type="match status" value="1"/>
</dbReference>
<name>A0ABP6CGE4_9ACTN</name>
<dbReference type="Gene3D" id="3.40.50.1820">
    <property type="entry name" value="alpha/beta hydrolase"/>
    <property type="match status" value="1"/>
</dbReference>
<dbReference type="Proteomes" id="UP001501509">
    <property type="component" value="Unassembled WGS sequence"/>
</dbReference>
<evidence type="ECO:0000313" key="3">
    <source>
        <dbReference type="Proteomes" id="UP001501509"/>
    </source>
</evidence>
<keyword evidence="3" id="KW-1185">Reference proteome</keyword>
<dbReference type="SUPFAM" id="SSF53474">
    <property type="entry name" value="alpha/beta-Hydrolases"/>
    <property type="match status" value="1"/>
</dbReference>
<dbReference type="Gene3D" id="1.10.10.800">
    <property type="match status" value="1"/>
</dbReference>
<proteinExistence type="predicted"/>
<evidence type="ECO:0000313" key="2">
    <source>
        <dbReference type="EMBL" id="GAA2615277.1"/>
    </source>
</evidence>
<protein>
    <submittedName>
        <fullName evidence="2">Alpha/beta hydrolase</fullName>
    </submittedName>
</protein>
<dbReference type="InterPro" id="IPR051411">
    <property type="entry name" value="Polyketide_trans_af380"/>
</dbReference>
<dbReference type="InterPro" id="IPR000073">
    <property type="entry name" value="AB_hydrolase_1"/>
</dbReference>